<keyword evidence="5 7" id="KW-1133">Transmembrane helix</keyword>
<keyword evidence="3" id="KW-1003">Cell membrane</keyword>
<evidence type="ECO:0000313" key="10">
    <source>
        <dbReference type="EMBL" id="MDN4576681.1"/>
    </source>
</evidence>
<gene>
    <name evidence="9" type="ORF">DBA34_01930</name>
    <name evidence="10" type="ORF">DBB29_00845</name>
</gene>
<keyword evidence="4 7" id="KW-0812">Transmembrane</keyword>
<evidence type="ECO:0000259" key="8">
    <source>
        <dbReference type="Pfam" id="PF00482"/>
    </source>
</evidence>
<dbReference type="Proteomes" id="UP001172788">
    <property type="component" value="Unassembled WGS sequence"/>
</dbReference>
<feature type="transmembrane region" description="Helical" evidence="7">
    <location>
        <begin position="196"/>
        <end position="219"/>
    </location>
</feature>
<feature type="domain" description="Type II secretion system protein GspF" evidence="8">
    <location>
        <begin position="250"/>
        <end position="365"/>
    </location>
</feature>
<evidence type="ECO:0000313" key="9">
    <source>
        <dbReference type="EMBL" id="MDN4572030.1"/>
    </source>
</evidence>
<organism evidence="9 12">
    <name type="scientific">Pandoraea cepalis</name>
    <dbReference type="NCBI Taxonomy" id="2508294"/>
    <lineage>
        <taxon>Bacteria</taxon>
        <taxon>Pseudomonadati</taxon>
        <taxon>Pseudomonadota</taxon>
        <taxon>Betaproteobacteria</taxon>
        <taxon>Burkholderiales</taxon>
        <taxon>Burkholderiaceae</taxon>
        <taxon>Pandoraea</taxon>
    </lineage>
</organism>
<reference evidence="9" key="1">
    <citation type="submission" date="2018-04" db="EMBL/GenBank/DDBJ databases">
        <authorList>
            <person name="Jy Z."/>
        </authorList>
    </citation>
    <scope>NUCLEOTIDE SEQUENCE</scope>
    <source>
        <strain evidence="10">AS13</strain>
        <strain evidence="9">LA18</strain>
    </source>
</reference>
<name>A0AAW7MH60_9BURK</name>
<dbReference type="PANTHER" id="PTHR30012:SF0">
    <property type="entry name" value="TYPE II SECRETION SYSTEM PROTEIN F-RELATED"/>
    <property type="match status" value="1"/>
</dbReference>
<comment type="caution">
    <text evidence="9">The sequence shown here is derived from an EMBL/GenBank/DDBJ whole genome shotgun (WGS) entry which is preliminary data.</text>
</comment>
<evidence type="ECO:0000256" key="1">
    <source>
        <dbReference type="ARBA" id="ARBA00004651"/>
    </source>
</evidence>
<dbReference type="GO" id="GO:0005886">
    <property type="term" value="C:plasma membrane"/>
    <property type="evidence" value="ECO:0007669"/>
    <property type="project" value="UniProtKB-SubCell"/>
</dbReference>
<evidence type="ECO:0000256" key="5">
    <source>
        <dbReference type="ARBA" id="ARBA00022989"/>
    </source>
</evidence>
<proteinExistence type="inferred from homology"/>
<feature type="transmembrane region" description="Helical" evidence="7">
    <location>
        <begin position="350"/>
        <end position="367"/>
    </location>
</feature>
<dbReference type="Proteomes" id="UP001172791">
    <property type="component" value="Unassembled WGS sequence"/>
</dbReference>
<dbReference type="PANTHER" id="PTHR30012">
    <property type="entry name" value="GENERAL SECRETION PATHWAY PROTEIN"/>
    <property type="match status" value="1"/>
</dbReference>
<evidence type="ECO:0000256" key="7">
    <source>
        <dbReference type="SAM" id="Phobius"/>
    </source>
</evidence>
<dbReference type="InterPro" id="IPR042094">
    <property type="entry name" value="T2SS_GspF_sf"/>
</dbReference>
<evidence type="ECO:0000256" key="6">
    <source>
        <dbReference type="ARBA" id="ARBA00023136"/>
    </source>
</evidence>
<protein>
    <recommendedName>
        <fullName evidence="8">Type II secretion system protein GspF domain-containing protein</fullName>
    </recommendedName>
</protein>
<keyword evidence="6 7" id="KW-0472">Membrane</keyword>
<evidence type="ECO:0000256" key="4">
    <source>
        <dbReference type="ARBA" id="ARBA00022692"/>
    </source>
</evidence>
<evidence type="ECO:0000313" key="12">
    <source>
        <dbReference type="Proteomes" id="UP001172791"/>
    </source>
</evidence>
<dbReference type="AlphaFoldDB" id="A0AAW7MH60"/>
<evidence type="ECO:0000313" key="11">
    <source>
        <dbReference type="Proteomes" id="UP001172788"/>
    </source>
</evidence>
<dbReference type="Gene3D" id="1.20.81.30">
    <property type="entry name" value="Type II secretion system (T2SS), domain F"/>
    <property type="match status" value="2"/>
</dbReference>
<dbReference type="EMBL" id="QAIC01000024">
    <property type="protein sequence ID" value="MDN4572030.1"/>
    <property type="molecule type" value="Genomic_DNA"/>
</dbReference>
<dbReference type="RefSeq" id="WP_301233366.1">
    <property type="nucleotide sequence ID" value="NZ_QAIC01000024.1"/>
</dbReference>
<evidence type="ECO:0000256" key="2">
    <source>
        <dbReference type="ARBA" id="ARBA00005745"/>
    </source>
</evidence>
<accession>A0AAW7MH60</accession>
<sequence>MYESISNWWWQKRFSDELRAEFYSLLAMQLRSDVKIQPACETIASNYEYKGEGDSFFLGLIERLLPIKRLFPNTLHMVASECTVGISGGRSFYETLAPWIPYDELATIRAGASAGATTTKEDAVALALDRAEQIVEQKRKMRDEISDALMDPVGNLLLSVGSLYAMVTWILPKLLTSLSRPGQVHIPTTSESIARFIAEYGVFLGVGAVVLIAAIAFSLPRLTGDVRVYLDRLMPWSMYRQIQGAVLFYNIGALMASGIQKSDVLELLRRNATPYIRERIDGMMKGVAAGKTLGDALELSGYEFPSVHAIGYIRVVSQSKNGDDNLQQLGIDWLAKTVKDVRRVAKNVRTVSYAVLAGNVFLIASLINDLSNGVINVLGKM</sequence>
<dbReference type="EMBL" id="QAID01000021">
    <property type="protein sequence ID" value="MDN4576681.1"/>
    <property type="molecule type" value="Genomic_DNA"/>
</dbReference>
<dbReference type="InterPro" id="IPR003004">
    <property type="entry name" value="GspF/PilC"/>
</dbReference>
<evidence type="ECO:0000256" key="3">
    <source>
        <dbReference type="ARBA" id="ARBA00022475"/>
    </source>
</evidence>
<comment type="similarity">
    <text evidence="2">Belongs to the GSP F family.</text>
</comment>
<dbReference type="Pfam" id="PF00482">
    <property type="entry name" value="T2SSF"/>
    <property type="match status" value="1"/>
</dbReference>
<feature type="transmembrane region" description="Helical" evidence="7">
    <location>
        <begin position="156"/>
        <end position="175"/>
    </location>
</feature>
<comment type="subcellular location">
    <subcellularLocation>
        <location evidence="1">Cell membrane</location>
        <topology evidence="1">Multi-pass membrane protein</topology>
    </subcellularLocation>
</comment>
<dbReference type="InterPro" id="IPR018076">
    <property type="entry name" value="T2SS_GspF_dom"/>
</dbReference>
<keyword evidence="11" id="KW-1185">Reference proteome</keyword>